<organism evidence="2 3">
    <name type="scientific">Gracilinema caldarium (strain ATCC 51460 / DSM 7334 / H1)</name>
    <name type="common">Treponema caldarium</name>
    <dbReference type="NCBI Taxonomy" id="744872"/>
    <lineage>
        <taxon>Bacteria</taxon>
        <taxon>Pseudomonadati</taxon>
        <taxon>Spirochaetota</taxon>
        <taxon>Spirochaetia</taxon>
        <taxon>Spirochaetales</taxon>
        <taxon>Breznakiellaceae</taxon>
        <taxon>Gracilinema</taxon>
    </lineage>
</organism>
<keyword evidence="3" id="KW-1185">Reference proteome</keyword>
<sequence length="245" mass="27929">MKHWYPAVVCFLLFISCASNPEIGGMCQSSYGNFIIHHVDERVTVLEDLVRALEAAESAGAEFFNVSVPVTHVYIYTDHQQFVTKKYGLIGRLLNLEWYIGDNIGEKVLLLSPDHPTRVHDYDSILGAVGHEYIHTVIYRLYPHCPLWLNEGVALYLTNGSRGKAIHQSMEFPPEKILTSGNPLYFANHNGYSFADSFIQYVLEIFGKEALFRLLERGDYEKALGLDRSQVYQGWKAWFMGRTNG</sequence>
<evidence type="ECO:0008006" key="4">
    <source>
        <dbReference type="Google" id="ProtNLM"/>
    </source>
</evidence>
<evidence type="ECO:0000313" key="3">
    <source>
        <dbReference type="Proteomes" id="UP000000503"/>
    </source>
</evidence>
<dbReference type="eggNOG" id="ENOG5031MY3">
    <property type="taxonomic scope" value="Bacteria"/>
</dbReference>
<protein>
    <recommendedName>
        <fullName evidence="4">Peptidase MA-like domain-containing protein</fullName>
    </recommendedName>
</protein>
<reference evidence="3" key="1">
    <citation type="journal article" date="2013" name="Stand. Genomic Sci.">
        <title>Genome sequence of the thermophilic fresh-water bacterium Spirochaeta caldaria type strain (H1(T)), reclassification of Spirochaeta caldaria, Spirochaeta stenostrepta, and Spirochaeta zuelzerae in the genus Treponema as Treponema caldaria comb. nov., Treponema stenostrepta comb. nov., and Treponema zuelzerae comb. nov., and emendation of the genus Treponema.</title>
        <authorList>
            <person name="Abt B."/>
            <person name="Goker M."/>
            <person name="Scheuner C."/>
            <person name="Han C."/>
            <person name="Lu M."/>
            <person name="Misra M."/>
            <person name="Lapidus A."/>
            <person name="Nolan M."/>
            <person name="Lucas S."/>
            <person name="Hammon N."/>
            <person name="Deshpande S."/>
            <person name="Cheng J.F."/>
            <person name="Tapia R."/>
            <person name="Goodwin L.A."/>
            <person name="Pitluck S."/>
            <person name="Liolios K."/>
            <person name="Pagani I."/>
            <person name="Ivanova N."/>
            <person name="Mavromatis K."/>
            <person name="Mikhailova N."/>
            <person name="Huntemann M."/>
            <person name="Pati A."/>
            <person name="Chen A."/>
            <person name="Palaniappan K."/>
            <person name="Land M."/>
            <person name="Hauser L."/>
            <person name="Jeffries C.D."/>
            <person name="Rohde M."/>
            <person name="Spring S."/>
            <person name="Gronow S."/>
            <person name="Detter J.C."/>
            <person name="Bristow J."/>
            <person name="Eisen J.A."/>
            <person name="Markowitz V."/>
            <person name="Hugenholtz P."/>
            <person name="Kyrpides N.C."/>
            <person name="Woyke T."/>
            <person name="Klenk H.P."/>
        </authorList>
    </citation>
    <scope>NUCLEOTIDE SEQUENCE</scope>
    <source>
        <strain evidence="3">ATCC 51460 / DSM 7334 / H1</strain>
    </source>
</reference>
<keyword evidence="1" id="KW-0732">Signal</keyword>
<name>F8F2A5_GRAC1</name>
<evidence type="ECO:0000256" key="1">
    <source>
        <dbReference type="SAM" id="SignalP"/>
    </source>
</evidence>
<dbReference type="PROSITE" id="PS51257">
    <property type="entry name" value="PROKAR_LIPOPROTEIN"/>
    <property type="match status" value="1"/>
</dbReference>
<gene>
    <name evidence="2" type="ordered locus">Spica_2791</name>
</gene>
<dbReference type="Proteomes" id="UP000000503">
    <property type="component" value="Chromosome"/>
</dbReference>
<dbReference type="STRING" id="744872.Spica_2791"/>
<accession>F8F2A5</accession>
<feature type="signal peptide" evidence="1">
    <location>
        <begin position="1"/>
        <end position="21"/>
    </location>
</feature>
<feature type="chain" id="PRO_5003369930" description="Peptidase MA-like domain-containing protein" evidence="1">
    <location>
        <begin position="22"/>
        <end position="245"/>
    </location>
</feature>
<dbReference type="HOGENOM" id="CLU_096747_0_0_12"/>
<evidence type="ECO:0000313" key="2">
    <source>
        <dbReference type="EMBL" id="AEJ20887.1"/>
    </source>
</evidence>
<dbReference type="KEGG" id="scd:Spica_2791"/>
<dbReference type="RefSeq" id="WP_013970165.1">
    <property type="nucleotide sequence ID" value="NC_015732.1"/>
</dbReference>
<dbReference type="EMBL" id="CP002868">
    <property type="protein sequence ID" value="AEJ20887.1"/>
    <property type="molecule type" value="Genomic_DNA"/>
</dbReference>
<dbReference type="AlphaFoldDB" id="F8F2A5"/>
<proteinExistence type="predicted"/>